<evidence type="ECO:0000313" key="4">
    <source>
        <dbReference type="Proteomes" id="UP000030764"/>
    </source>
</evidence>
<feature type="non-terminal residue" evidence="2">
    <location>
        <position position="85"/>
    </location>
</feature>
<evidence type="ECO:0000313" key="3">
    <source>
        <dbReference type="EMBL" id="KFD68622.1"/>
    </source>
</evidence>
<accession>A0A085MN65</accession>
<name>A0A085MN65_9BILA</name>
<proteinExistence type="predicted"/>
<organism evidence="2 4">
    <name type="scientific">Trichuris suis</name>
    <name type="common">pig whipworm</name>
    <dbReference type="NCBI Taxonomy" id="68888"/>
    <lineage>
        <taxon>Eukaryota</taxon>
        <taxon>Metazoa</taxon>
        <taxon>Ecdysozoa</taxon>
        <taxon>Nematoda</taxon>
        <taxon>Enoplea</taxon>
        <taxon>Dorylaimia</taxon>
        <taxon>Trichinellida</taxon>
        <taxon>Trichuridae</taxon>
        <taxon>Trichuris</taxon>
    </lineage>
</organism>
<feature type="non-terminal residue" evidence="2">
    <location>
        <position position="1"/>
    </location>
</feature>
<sequence>GQRWRHDTQTGWKIVGWHKYFLSGHRNASRTTVQLDSKVGLQRTTRPRRRPIVYGAAGHARRERQQGRDDGGDRKRGPNRHSSGI</sequence>
<evidence type="ECO:0000256" key="1">
    <source>
        <dbReference type="SAM" id="MobiDB-lite"/>
    </source>
</evidence>
<feature type="region of interest" description="Disordered" evidence="1">
    <location>
        <begin position="33"/>
        <end position="85"/>
    </location>
</feature>
<dbReference type="EMBL" id="KL367503">
    <property type="protein sequence ID" value="KFD68622.1"/>
    <property type="molecule type" value="Genomic_DNA"/>
</dbReference>
<reference evidence="2 4" key="1">
    <citation type="journal article" date="2014" name="Nat. Genet.">
        <title>Genome and transcriptome of the porcine whipworm Trichuris suis.</title>
        <authorList>
            <person name="Jex A.R."/>
            <person name="Nejsum P."/>
            <person name="Schwarz E.M."/>
            <person name="Hu L."/>
            <person name="Young N.D."/>
            <person name="Hall R.S."/>
            <person name="Korhonen P.K."/>
            <person name="Liao S."/>
            <person name="Thamsborg S."/>
            <person name="Xia J."/>
            <person name="Xu P."/>
            <person name="Wang S."/>
            <person name="Scheerlinck J.P."/>
            <person name="Hofmann A."/>
            <person name="Sternberg P.W."/>
            <person name="Wang J."/>
            <person name="Gasser R.B."/>
        </authorList>
    </citation>
    <scope>NUCLEOTIDE SEQUENCE [LARGE SCALE GENOMIC DNA]</scope>
    <source>
        <strain evidence="3">DCEP-RM93F</strain>
        <strain evidence="2">DCEP-RM93M</strain>
    </source>
</reference>
<dbReference type="AlphaFoldDB" id="A0A085MN65"/>
<feature type="compositionally biased region" description="Basic and acidic residues" evidence="1">
    <location>
        <begin position="63"/>
        <end position="76"/>
    </location>
</feature>
<protein>
    <submittedName>
        <fullName evidence="2">Uncharacterized protein</fullName>
    </submittedName>
</protein>
<dbReference type="Proteomes" id="UP000030758">
    <property type="component" value="Unassembled WGS sequence"/>
</dbReference>
<dbReference type="EMBL" id="KL363183">
    <property type="protein sequence ID" value="KFD58661.1"/>
    <property type="molecule type" value="Genomic_DNA"/>
</dbReference>
<dbReference type="Proteomes" id="UP000030764">
    <property type="component" value="Unassembled WGS sequence"/>
</dbReference>
<keyword evidence="4" id="KW-1185">Reference proteome</keyword>
<evidence type="ECO:0000313" key="2">
    <source>
        <dbReference type="EMBL" id="KFD58661.1"/>
    </source>
</evidence>
<gene>
    <name evidence="2" type="ORF">M513_00354</name>
    <name evidence="3" type="ORF">M514_00354</name>
</gene>